<evidence type="ECO:0008006" key="2">
    <source>
        <dbReference type="Google" id="ProtNLM"/>
    </source>
</evidence>
<dbReference type="InterPro" id="IPR053842">
    <property type="entry name" value="NikA-like"/>
</dbReference>
<dbReference type="AlphaFoldDB" id="A0A6N3HIG2"/>
<proteinExistence type="predicted"/>
<dbReference type="Pfam" id="PF21983">
    <property type="entry name" value="NikA-like"/>
    <property type="match status" value="1"/>
</dbReference>
<gene>
    <name evidence="1" type="ORF">PMLFYP103_03740</name>
</gene>
<dbReference type="RefSeq" id="WP_234201952.1">
    <property type="nucleotide sequence ID" value="NZ_CACRUV010000052.1"/>
</dbReference>
<organism evidence="1">
    <name type="scientific">Parabacteroides merdae</name>
    <dbReference type="NCBI Taxonomy" id="46503"/>
    <lineage>
        <taxon>Bacteria</taxon>
        <taxon>Pseudomonadati</taxon>
        <taxon>Bacteroidota</taxon>
        <taxon>Bacteroidia</taxon>
        <taxon>Bacteroidales</taxon>
        <taxon>Tannerellaceae</taxon>
        <taxon>Parabacteroides</taxon>
    </lineage>
</organism>
<accession>A0A6N3HIG2</accession>
<evidence type="ECO:0000313" key="1">
    <source>
        <dbReference type="EMBL" id="VYU75950.1"/>
    </source>
</evidence>
<name>A0A6N3HIG2_9BACT</name>
<dbReference type="EMBL" id="CACRUV010000052">
    <property type="protein sequence ID" value="VYU75950.1"/>
    <property type="molecule type" value="Genomic_DNA"/>
</dbReference>
<sequence length="139" mass="15719">MKENTENSFGSSNETRCVFIGAKVTPRQKEHIKSLAAQCGMTLSDYILSCAYNFKPRARLTKEEAALLQNLDNCRSDLVKYTSALHGMSTKQRMIMFNQIPFMVGWLKELGNVAESVCQFLNGVKEHNKIPSNPKIEEE</sequence>
<protein>
    <recommendedName>
        <fullName evidence="2">Metalloproteinase</fullName>
    </recommendedName>
</protein>
<reference evidence="1" key="1">
    <citation type="submission" date="2019-11" db="EMBL/GenBank/DDBJ databases">
        <authorList>
            <person name="Feng L."/>
        </authorList>
    </citation>
    <scope>NUCLEOTIDE SEQUENCE</scope>
    <source>
        <strain evidence="1">PmerdaeLFYP103</strain>
    </source>
</reference>